<keyword evidence="1" id="KW-0812">Transmembrane</keyword>
<proteinExistence type="predicted"/>
<name>A0AA35G9V1_9FIRM</name>
<feature type="transmembrane region" description="Helical" evidence="1">
    <location>
        <begin position="34"/>
        <end position="51"/>
    </location>
</feature>
<dbReference type="PANTHER" id="PTHR36111">
    <property type="entry name" value="INNER MEMBRANE PROTEIN-RELATED"/>
    <property type="match status" value="1"/>
</dbReference>
<accession>A0AA35G9V1</accession>
<feature type="transmembrane region" description="Helical" evidence="1">
    <location>
        <begin position="97"/>
        <end position="120"/>
    </location>
</feature>
<dbReference type="EMBL" id="AP025628">
    <property type="protein sequence ID" value="BDG61863.1"/>
    <property type="molecule type" value="Genomic_DNA"/>
</dbReference>
<dbReference type="RefSeq" id="WP_264842486.1">
    <property type="nucleotide sequence ID" value="NZ_AP025628.1"/>
</dbReference>
<protein>
    <submittedName>
        <fullName evidence="2">Membrane protein</fullName>
    </submittedName>
</protein>
<dbReference type="Pfam" id="PF04474">
    <property type="entry name" value="DUF554"/>
    <property type="match status" value="1"/>
</dbReference>
<dbReference type="PANTHER" id="PTHR36111:SF2">
    <property type="entry name" value="INNER MEMBRANE PROTEIN"/>
    <property type="match status" value="1"/>
</dbReference>
<evidence type="ECO:0000256" key="1">
    <source>
        <dbReference type="SAM" id="Phobius"/>
    </source>
</evidence>
<gene>
    <name evidence="2" type="ORF">caldi_29530</name>
</gene>
<keyword evidence="1" id="KW-0472">Membrane</keyword>
<feature type="transmembrane region" description="Helical" evidence="1">
    <location>
        <begin position="211"/>
        <end position="229"/>
    </location>
</feature>
<keyword evidence="3" id="KW-1185">Reference proteome</keyword>
<sequence>MVGMGTIVNAAAIVAGGLLGSLVVPRVPDHVRESIMQALGLGVILIGLQMAQGTQELLLVLLSLAIGAAAGEVGRLDDRLQAVAARLARFAGHGRSGFAEAFVNTTLLFCVGAMAITGALQDGLGGNPDTLYAKAVLDGTSAVVFASTMGPGVVLSAIPVLLYQGAITLGAGLLSRVLTPDMIREIGAVGGLLVLGLGLNMTGAARLRVANILPAMFVVPVLLAVRRLALDF</sequence>
<keyword evidence="1" id="KW-1133">Transmembrane helix</keyword>
<feature type="transmembrane region" description="Helical" evidence="1">
    <location>
        <begin position="57"/>
        <end position="76"/>
    </location>
</feature>
<evidence type="ECO:0000313" key="3">
    <source>
        <dbReference type="Proteomes" id="UP001163687"/>
    </source>
</evidence>
<feature type="transmembrane region" description="Helical" evidence="1">
    <location>
        <begin position="186"/>
        <end position="205"/>
    </location>
</feature>
<feature type="transmembrane region" description="Helical" evidence="1">
    <location>
        <begin position="6"/>
        <end position="27"/>
    </location>
</feature>
<dbReference type="AlphaFoldDB" id="A0AA35G9V1"/>
<feature type="transmembrane region" description="Helical" evidence="1">
    <location>
        <begin position="153"/>
        <end position="174"/>
    </location>
</feature>
<dbReference type="KEGG" id="cmic:caldi_29530"/>
<dbReference type="Proteomes" id="UP001163687">
    <property type="component" value="Chromosome"/>
</dbReference>
<dbReference type="InterPro" id="IPR007563">
    <property type="entry name" value="DUF554"/>
</dbReference>
<organism evidence="2 3">
    <name type="scientific">Caldinitratiruptor microaerophilus</name>
    <dbReference type="NCBI Taxonomy" id="671077"/>
    <lineage>
        <taxon>Bacteria</taxon>
        <taxon>Bacillati</taxon>
        <taxon>Bacillota</taxon>
        <taxon>Clostridia</taxon>
        <taxon>Eubacteriales</taxon>
        <taxon>Symbiobacteriaceae</taxon>
        <taxon>Caldinitratiruptor</taxon>
    </lineage>
</organism>
<reference evidence="2" key="1">
    <citation type="submission" date="2022-03" db="EMBL/GenBank/DDBJ databases">
        <title>Complete genome sequence of Caldinitratiruptor microaerophilus.</title>
        <authorList>
            <person name="Mukaiyama R."/>
            <person name="Nishiyama T."/>
            <person name="Ueda K."/>
        </authorList>
    </citation>
    <scope>NUCLEOTIDE SEQUENCE</scope>
    <source>
        <strain evidence="2">JCM 16183</strain>
    </source>
</reference>
<evidence type="ECO:0000313" key="2">
    <source>
        <dbReference type="EMBL" id="BDG61863.1"/>
    </source>
</evidence>